<keyword evidence="2" id="KW-0812">Transmembrane</keyword>
<dbReference type="RefSeq" id="WP_235050564.1">
    <property type="nucleotide sequence ID" value="NZ_JAKFHA010000002.1"/>
</dbReference>
<evidence type="ECO:0000313" key="3">
    <source>
        <dbReference type="EMBL" id="MCF2526479.1"/>
    </source>
</evidence>
<dbReference type="Proteomes" id="UP001165378">
    <property type="component" value="Unassembled WGS sequence"/>
</dbReference>
<keyword evidence="4" id="KW-1185">Reference proteome</keyword>
<dbReference type="EMBL" id="JAKFHA010000002">
    <property type="protein sequence ID" value="MCF2526479.1"/>
    <property type="molecule type" value="Genomic_DNA"/>
</dbReference>
<feature type="region of interest" description="Disordered" evidence="1">
    <location>
        <begin position="72"/>
        <end position="128"/>
    </location>
</feature>
<feature type="region of interest" description="Disordered" evidence="1">
    <location>
        <begin position="1"/>
        <end position="29"/>
    </location>
</feature>
<sequence>MNDSDMRNLLAQALPDLDPPGTAAGTEPDAVFTRVDVLRRRRRRAAAVAAGAAAAAVVAAAALVPTWTGGPDSHAAGPLPTLSATTGPATGTPSADPTTSPATGRATSAPSTAPASSASRPNTPATPMSAEDLVASFLPPDTGTVREQKFSNTPSYTVNPYSGRFLIAKDGRMGYIDVVVIDPKVNPDQPNLSLAKARAWNYCEADGVGPDNYDCKSEDLADGGIAKTWTAPPNGQEPGSPHTNTGGYSIAVTYADGRYVSIYVTRGLFNAKGYDPPLPAHPLTESGLKTMGMSTAWFRP</sequence>
<comment type="caution">
    <text evidence="3">The sequence shown here is derived from an EMBL/GenBank/DDBJ whole genome shotgun (WGS) entry which is preliminary data.</text>
</comment>
<keyword evidence="2" id="KW-1133">Transmembrane helix</keyword>
<reference evidence="3" key="1">
    <citation type="submission" date="2022-01" db="EMBL/GenBank/DDBJ databases">
        <title>Genome-Based Taxonomic Classification of the Phylum Actinobacteria.</title>
        <authorList>
            <person name="Gao Y."/>
        </authorList>
    </citation>
    <scope>NUCLEOTIDE SEQUENCE</scope>
    <source>
        <strain evidence="3">KLBMP 8922</strain>
    </source>
</reference>
<proteinExistence type="predicted"/>
<evidence type="ECO:0000313" key="4">
    <source>
        <dbReference type="Proteomes" id="UP001165378"/>
    </source>
</evidence>
<name>A0AA41PX62_9ACTN</name>
<evidence type="ECO:0000256" key="1">
    <source>
        <dbReference type="SAM" id="MobiDB-lite"/>
    </source>
</evidence>
<evidence type="ECO:0000256" key="2">
    <source>
        <dbReference type="SAM" id="Phobius"/>
    </source>
</evidence>
<feature type="compositionally biased region" description="Low complexity" evidence="1">
    <location>
        <begin position="9"/>
        <end position="20"/>
    </location>
</feature>
<dbReference type="AlphaFoldDB" id="A0AA41PX62"/>
<keyword evidence="2" id="KW-0472">Membrane</keyword>
<protein>
    <submittedName>
        <fullName evidence="3">Uncharacterized protein</fullName>
    </submittedName>
</protein>
<organism evidence="3 4">
    <name type="scientific">Yinghuangia soli</name>
    <dbReference type="NCBI Taxonomy" id="2908204"/>
    <lineage>
        <taxon>Bacteria</taxon>
        <taxon>Bacillati</taxon>
        <taxon>Actinomycetota</taxon>
        <taxon>Actinomycetes</taxon>
        <taxon>Kitasatosporales</taxon>
        <taxon>Streptomycetaceae</taxon>
        <taxon>Yinghuangia</taxon>
    </lineage>
</organism>
<gene>
    <name evidence="3" type="ORF">LZ495_04480</name>
</gene>
<feature type="compositionally biased region" description="Low complexity" evidence="1">
    <location>
        <begin position="77"/>
        <end position="127"/>
    </location>
</feature>
<accession>A0AA41PX62</accession>
<feature type="transmembrane region" description="Helical" evidence="2">
    <location>
        <begin position="45"/>
        <end position="64"/>
    </location>
</feature>